<dbReference type="GO" id="GO:0006465">
    <property type="term" value="P:signal peptide processing"/>
    <property type="evidence" value="ECO:0007669"/>
    <property type="project" value="InterPro"/>
</dbReference>
<dbReference type="GO" id="GO:0005886">
    <property type="term" value="C:plasma membrane"/>
    <property type="evidence" value="ECO:0007669"/>
    <property type="project" value="UniProtKB-SubCell"/>
</dbReference>
<evidence type="ECO:0000256" key="9">
    <source>
        <dbReference type="ARBA" id="ARBA00022825"/>
    </source>
</evidence>
<dbReference type="InterPro" id="IPR033854">
    <property type="entry name" value="S49_SppA_1"/>
</dbReference>
<keyword evidence="21" id="KW-1185">Reference proteome</keyword>
<comment type="caution">
    <text evidence="20">The sequence shown here is derived from an EMBL/GenBank/DDBJ whole genome shotgun (WGS) entry which is preliminary data.</text>
</comment>
<proteinExistence type="inferred from homology"/>
<feature type="domain" description="Peptidase S49" evidence="19">
    <location>
        <begin position="390"/>
        <end position="541"/>
    </location>
</feature>
<evidence type="ECO:0000256" key="3">
    <source>
        <dbReference type="ARBA" id="ARBA00011881"/>
    </source>
</evidence>
<dbReference type="InterPro" id="IPR029045">
    <property type="entry name" value="ClpP/crotonase-like_dom_sf"/>
</dbReference>
<dbReference type="Gene3D" id="3.90.226.10">
    <property type="entry name" value="2-enoyl-CoA Hydratase, Chain A, domain 1"/>
    <property type="match status" value="3"/>
</dbReference>
<dbReference type="InterPro" id="IPR004634">
    <property type="entry name" value="Pept_S49_pIV"/>
</dbReference>
<comment type="subunit">
    <text evidence="3">Homotetramer.</text>
</comment>
<evidence type="ECO:0000256" key="11">
    <source>
        <dbReference type="ARBA" id="ARBA00023136"/>
    </source>
</evidence>
<dbReference type="AlphaFoldDB" id="A0A1B7IS40"/>
<evidence type="ECO:0000313" key="21">
    <source>
        <dbReference type="Proteomes" id="UP000078410"/>
    </source>
</evidence>
<evidence type="ECO:0000256" key="6">
    <source>
        <dbReference type="ARBA" id="ARBA00022670"/>
    </source>
</evidence>
<evidence type="ECO:0000256" key="13">
    <source>
        <dbReference type="ARBA" id="ARBA00072914"/>
    </source>
</evidence>
<evidence type="ECO:0000256" key="4">
    <source>
        <dbReference type="ARBA" id="ARBA00022475"/>
    </source>
</evidence>
<feature type="transmembrane region" description="Helical" evidence="18">
    <location>
        <begin position="21"/>
        <end position="43"/>
    </location>
</feature>
<dbReference type="PANTHER" id="PTHR33209">
    <property type="entry name" value="PROTEASE 4"/>
    <property type="match status" value="1"/>
</dbReference>
<dbReference type="Pfam" id="PF01343">
    <property type="entry name" value="Peptidase_S49"/>
    <property type="match status" value="2"/>
</dbReference>
<comment type="subcellular location">
    <subcellularLocation>
        <location evidence="1">Cell inner membrane</location>
        <topology evidence="1">Single-pass membrane protein</topology>
    </subcellularLocation>
</comment>
<dbReference type="Proteomes" id="UP000078410">
    <property type="component" value="Unassembled WGS sequence"/>
</dbReference>
<keyword evidence="5" id="KW-0997">Cell inner membrane</keyword>
<dbReference type="OrthoDB" id="9764363at2"/>
<dbReference type="RefSeq" id="WP_064557862.1">
    <property type="nucleotide sequence ID" value="NZ_LXER01000011.1"/>
</dbReference>
<keyword evidence="7 18" id="KW-0812">Transmembrane</keyword>
<evidence type="ECO:0000256" key="15">
    <source>
        <dbReference type="ARBA" id="ARBA00081929"/>
    </source>
</evidence>
<dbReference type="PATRIC" id="fig|1354251.4.peg.1122"/>
<reference evidence="20 21" key="1">
    <citation type="submission" date="2016-04" db="EMBL/GenBank/DDBJ databases">
        <title>ATOL: Assembling a taxonomically balanced genome-scale reconstruction of the evolutionary history of the Enterobacteriaceae.</title>
        <authorList>
            <person name="Plunkett G.III."/>
            <person name="Neeno-Eckwall E.C."/>
            <person name="Glasner J.D."/>
            <person name="Perna N.T."/>
        </authorList>
    </citation>
    <scope>NUCLEOTIDE SEQUENCE [LARGE SCALE GENOMIC DNA]</scope>
    <source>
        <strain evidence="20 21">ATCC 51605</strain>
    </source>
</reference>
<feature type="active site" description="Proton donor/acceptor" evidence="17">
    <location>
        <position position="207"/>
    </location>
</feature>
<dbReference type="SUPFAM" id="SSF52096">
    <property type="entry name" value="ClpP/crotonase"/>
    <property type="match status" value="2"/>
</dbReference>
<evidence type="ECO:0000256" key="1">
    <source>
        <dbReference type="ARBA" id="ARBA00004377"/>
    </source>
</evidence>
<evidence type="ECO:0000256" key="16">
    <source>
        <dbReference type="ARBA" id="ARBA00083898"/>
    </source>
</evidence>
<dbReference type="CDD" id="cd07018">
    <property type="entry name" value="S49_SppA_67K_type"/>
    <property type="match status" value="1"/>
</dbReference>
<evidence type="ECO:0000256" key="5">
    <source>
        <dbReference type="ARBA" id="ARBA00022519"/>
    </source>
</evidence>
<evidence type="ECO:0000256" key="8">
    <source>
        <dbReference type="ARBA" id="ARBA00022801"/>
    </source>
</evidence>
<evidence type="ECO:0000256" key="7">
    <source>
        <dbReference type="ARBA" id="ARBA00022692"/>
    </source>
</evidence>
<evidence type="ECO:0000256" key="12">
    <source>
        <dbReference type="ARBA" id="ARBA00054341"/>
    </source>
</evidence>
<dbReference type="NCBIfam" id="NF008195">
    <property type="entry name" value="PRK10949.1"/>
    <property type="match status" value="1"/>
</dbReference>
<evidence type="ECO:0000313" key="20">
    <source>
        <dbReference type="EMBL" id="OAT32658.1"/>
    </source>
</evidence>
<dbReference type="CDD" id="cd07019">
    <property type="entry name" value="S49_SppA_1"/>
    <property type="match status" value="1"/>
</dbReference>
<protein>
    <recommendedName>
        <fullName evidence="13">Protease 4</fullName>
    </recommendedName>
    <alternativeName>
        <fullName evidence="15">Endopeptidase IV</fullName>
    </alternativeName>
    <alternativeName>
        <fullName evidence="16">Protease IV</fullName>
    </alternativeName>
    <alternativeName>
        <fullName evidence="14">Signal peptide peptidase</fullName>
    </alternativeName>
</protein>
<gene>
    <name evidence="20" type="ORF">M975_1095</name>
</gene>
<dbReference type="GO" id="GO:0008236">
    <property type="term" value="F:serine-type peptidase activity"/>
    <property type="evidence" value="ECO:0007669"/>
    <property type="project" value="UniProtKB-KW"/>
</dbReference>
<keyword evidence="4" id="KW-1003">Cell membrane</keyword>
<dbReference type="PANTHER" id="PTHR33209:SF1">
    <property type="entry name" value="PEPTIDASE S49 DOMAIN-CONTAINING PROTEIN"/>
    <property type="match status" value="1"/>
</dbReference>
<name>A0A1B7IS40_9ENTR</name>
<dbReference type="InterPro" id="IPR047217">
    <property type="entry name" value="S49_SppA_67K_type_N"/>
</dbReference>
<evidence type="ECO:0000256" key="17">
    <source>
        <dbReference type="PIRSR" id="PIRSR001217-1"/>
    </source>
</evidence>
<dbReference type="NCBIfam" id="TIGR00705">
    <property type="entry name" value="SppA_67K"/>
    <property type="match status" value="1"/>
</dbReference>
<evidence type="ECO:0000256" key="14">
    <source>
        <dbReference type="ARBA" id="ARBA00081814"/>
    </source>
</evidence>
<organism evidence="20 21">
    <name type="scientific">Buttiauxella brennerae ATCC 51605</name>
    <dbReference type="NCBI Taxonomy" id="1354251"/>
    <lineage>
        <taxon>Bacteria</taxon>
        <taxon>Pseudomonadati</taxon>
        <taxon>Pseudomonadota</taxon>
        <taxon>Gammaproteobacteria</taxon>
        <taxon>Enterobacterales</taxon>
        <taxon>Enterobacteriaceae</taxon>
        <taxon>Buttiauxella</taxon>
    </lineage>
</organism>
<dbReference type="NCBIfam" id="TIGR00706">
    <property type="entry name" value="SppA_dom"/>
    <property type="match status" value="1"/>
</dbReference>
<evidence type="ECO:0000256" key="18">
    <source>
        <dbReference type="SAM" id="Phobius"/>
    </source>
</evidence>
<dbReference type="Gene3D" id="6.20.330.10">
    <property type="match status" value="1"/>
</dbReference>
<accession>A0A1B7IS40</accession>
<comment type="function">
    <text evidence="12">Digests cleaved signal peptides in vitro, its in vivo function is unknown. This activity is necessary to maintain proper secretion of mature proteins across the membrane.</text>
</comment>
<dbReference type="InterPro" id="IPR002142">
    <property type="entry name" value="Peptidase_S49"/>
</dbReference>
<comment type="similarity">
    <text evidence="2">Belongs to the peptidase S49 family.</text>
</comment>
<evidence type="ECO:0000256" key="10">
    <source>
        <dbReference type="ARBA" id="ARBA00022989"/>
    </source>
</evidence>
<sequence>MRTIGRFVAGFFKWTWRLLNFIREFILNLFLVLLVLVGVGIWMQINSAPAEPARGALLLDITGVVVDKPSVSNKLGVIGRQLLGASSDRLQENSLFDVVDTIRQAKDDRNITGIVLDLKEFAGGDQPSMQYIGKALREFRDSGKPVYAVGDSYNQGQYYLASFANKIWLSPQGMVDLHGFATNSLYYKTLLDKLKVSTHIFRVGTYKSAVEPFIRDDMSPAAREADSRWIGELWQNYLTTIAANRQITAQQVFPGAQGLLDNLQKLGGDTAKYALDNKLVDELASSATVDKAMVKQFGWNKENKDFSYTSMYDYVVKKPSDKGDSIAVIIANGAIMDGQETPGQVGGDTTAMQIREARLDPKVKAIVLRVNSPGGSVSASEVIRDELEAARTAGKPIVVSMGGMAASGGYWISTPADYIVASPNTLTGSIGIFGVINTVENSLDSIGVHTDGVATSPLADVAVTKSLPPEVQQMMQLTIENGYKRFITLVADSRKKTPEQIDAIAQGHVWTGQDAKANGLVDSLGDFDDAVAKAAELAKIKVWHLDFWQDDPSFLDMVFDSMSGSVRAMLPQALQAYLPAPLADAALALKAQNDKFGTMNDPQNRYAFCLTCGDVR</sequence>
<keyword evidence="9" id="KW-0720">Serine protease</keyword>
<feature type="active site" description="Nucleophile" evidence="17">
    <location>
        <position position="407"/>
    </location>
</feature>
<dbReference type="FunFam" id="3.90.226.10:FF:000051">
    <property type="entry name" value="Protease 4"/>
    <property type="match status" value="1"/>
</dbReference>
<feature type="domain" description="Peptidase S49" evidence="19">
    <location>
        <begin position="139"/>
        <end position="293"/>
    </location>
</feature>
<evidence type="ECO:0000256" key="2">
    <source>
        <dbReference type="ARBA" id="ARBA00008683"/>
    </source>
</evidence>
<dbReference type="PIRSF" id="PIRSF001217">
    <property type="entry name" value="Protease_4_SppA"/>
    <property type="match status" value="1"/>
</dbReference>
<keyword evidence="11 18" id="KW-0472">Membrane</keyword>
<evidence type="ECO:0000259" key="19">
    <source>
        <dbReference type="Pfam" id="PF01343"/>
    </source>
</evidence>
<dbReference type="EMBL" id="LXER01000011">
    <property type="protein sequence ID" value="OAT32658.1"/>
    <property type="molecule type" value="Genomic_DNA"/>
</dbReference>
<dbReference type="InterPro" id="IPR004635">
    <property type="entry name" value="Pept_S49_SppA"/>
</dbReference>
<keyword evidence="8 20" id="KW-0378">Hydrolase</keyword>
<dbReference type="FunFam" id="3.90.226.10:FF:000033">
    <property type="entry name" value="Protease 4"/>
    <property type="match status" value="1"/>
</dbReference>
<keyword evidence="10 18" id="KW-1133">Transmembrane helix</keyword>
<keyword evidence="6 20" id="KW-0645">Protease</keyword>